<keyword evidence="4" id="KW-0732">Signal</keyword>
<evidence type="ECO:0000313" key="8">
    <source>
        <dbReference type="Proteomes" id="UP000465035"/>
    </source>
</evidence>
<dbReference type="PANTHER" id="PTHR31776">
    <property type="entry name" value="ALPHA-L-ARABINOFURANOSIDASE 1"/>
    <property type="match status" value="1"/>
</dbReference>
<dbReference type="Pfam" id="PF06964">
    <property type="entry name" value="Alpha-L-AF_C"/>
    <property type="match status" value="1"/>
</dbReference>
<dbReference type="Gene3D" id="2.60.120.560">
    <property type="entry name" value="Exo-inulinase, domain 1"/>
    <property type="match status" value="1"/>
</dbReference>
<accession>A0A6P1E7K7</accession>
<dbReference type="GeneID" id="69057737"/>
<dbReference type="InterPro" id="IPR017853">
    <property type="entry name" value="GH"/>
</dbReference>
<feature type="domain" description="Alpha-L-arabinofuranosidase C-terminal" evidence="6">
    <location>
        <begin position="432"/>
        <end position="759"/>
    </location>
</feature>
<keyword evidence="5" id="KW-0378">Hydrolase</keyword>
<evidence type="ECO:0000256" key="5">
    <source>
        <dbReference type="ARBA" id="ARBA00022801"/>
    </source>
</evidence>
<gene>
    <name evidence="7" type="ORF">GQR93_05135</name>
</gene>
<dbReference type="EMBL" id="CP047121">
    <property type="protein sequence ID" value="QHB51645.1"/>
    <property type="molecule type" value="Genomic_DNA"/>
</dbReference>
<evidence type="ECO:0000259" key="6">
    <source>
        <dbReference type="SMART" id="SM00813"/>
    </source>
</evidence>
<proteinExistence type="inferred from homology"/>
<dbReference type="RefSeq" id="WP_003552987.1">
    <property type="nucleotide sequence ID" value="NZ_CABKOL010000106.1"/>
</dbReference>
<protein>
    <recommendedName>
        <fullName evidence="3">non-reducing end alpha-L-arabinofuranosidase</fullName>
        <ecNumber evidence="3">3.2.1.55</ecNumber>
    </recommendedName>
</protein>
<evidence type="ECO:0000313" key="7">
    <source>
        <dbReference type="EMBL" id="QHB51645.1"/>
    </source>
</evidence>
<dbReference type="EC" id="3.2.1.55" evidence="3"/>
<dbReference type="GO" id="GO:0046373">
    <property type="term" value="P:L-arabinose metabolic process"/>
    <property type="evidence" value="ECO:0007669"/>
    <property type="project" value="InterPro"/>
</dbReference>
<dbReference type="SMR" id="A0A6P1E7K7"/>
<dbReference type="InterPro" id="IPR055235">
    <property type="entry name" value="ASD1_cat"/>
</dbReference>
<dbReference type="GO" id="GO:0046556">
    <property type="term" value="F:alpha-L-arabinofuranosidase activity"/>
    <property type="evidence" value="ECO:0007669"/>
    <property type="project" value="UniProtKB-EC"/>
</dbReference>
<dbReference type="SMART" id="SM00813">
    <property type="entry name" value="Alpha-L-AF_C"/>
    <property type="match status" value="1"/>
</dbReference>
<comment type="catalytic activity">
    <reaction evidence="1">
        <text>Hydrolysis of terminal non-reducing alpha-L-arabinofuranoside residues in alpha-L-arabinosides.</text>
        <dbReference type="EC" id="3.2.1.55"/>
    </reaction>
</comment>
<dbReference type="SUPFAM" id="SSF51445">
    <property type="entry name" value="(Trans)glycosidases"/>
    <property type="match status" value="1"/>
</dbReference>
<dbReference type="Proteomes" id="UP000465035">
    <property type="component" value="Chromosome"/>
</dbReference>
<name>A0A6P1E7K7_LENHI</name>
<dbReference type="InterPro" id="IPR051563">
    <property type="entry name" value="Glycosyl_Hydrolase_51"/>
</dbReference>
<reference evidence="7 8" key="1">
    <citation type="submission" date="2019-12" db="EMBL/GenBank/DDBJ databases">
        <title>Lactobacillus hilgardii FLUB.</title>
        <authorList>
            <person name="Gustaw K."/>
        </authorList>
    </citation>
    <scope>NUCLEOTIDE SEQUENCE [LARGE SCALE GENOMIC DNA]</scope>
    <source>
        <strain evidence="7 8">FLUB</strain>
    </source>
</reference>
<comment type="similarity">
    <text evidence="2">Belongs to the glycosyl hydrolase 51 family.</text>
</comment>
<dbReference type="PANTHER" id="PTHR31776:SF26">
    <property type="entry name" value="SECRETED ARABINOSIDASE"/>
    <property type="match status" value="1"/>
</dbReference>
<evidence type="ECO:0000256" key="2">
    <source>
        <dbReference type="ARBA" id="ARBA00007186"/>
    </source>
</evidence>
<evidence type="ECO:0000256" key="4">
    <source>
        <dbReference type="ARBA" id="ARBA00022729"/>
    </source>
</evidence>
<dbReference type="Pfam" id="PF22848">
    <property type="entry name" value="ASD1_dom"/>
    <property type="match status" value="1"/>
</dbReference>
<dbReference type="AlphaFoldDB" id="A0A6P1E7K7"/>
<evidence type="ECO:0000256" key="1">
    <source>
        <dbReference type="ARBA" id="ARBA00001462"/>
    </source>
</evidence>
<dbReference type="Gene3D" id="3.20.20.80">
    <property type="entry name" value="Glycosidases"/>
    <property type="match status" value="1"/>
</dbReference>
<dbReference type="InterPro" id="IPR010720">
    <property type="entry name" value="Alpha-L-AF_C"/>
</dbReference>
<sequence>MARCKLTIKSDFGVPLNDLFGIFFEDLNHAADGGLYAEMVQNRSFEFEPVDHEGYHETYAWEINHPDQAVISSDQPLNSKNLHYLAVKSGAEDLTVTNRGFNQGMFVQEDHTYLFSMFASAKEKGMVQVFLENSQHQQLSPTAVIAVDVPGWKKYQVVIKANQDSIEGRLVVKILPNSHLNLDMISLFPTDTFHHRENGVRRDLGEALAAMHPKFMRFPGGCLVHDGTLDPNDRESMYRWKNTIGPVEKRPTRRNKWGYNQTLGLGYYEYFQLAEDLGAKPLPVLPGGHDPHHKRAVPIDQLQPWIDDALDLIEFANGDTDTKWGKKRAELGHPKPFGLEYLAIGNEEVGQAFFDRYPYFHKAIRERYPNIKLINTSGPFASGSEFDRGWKSAKENGSDFVDEHYYMSTDWFLANQHRYDHYDPKGPKAFLGEYASKENKWYNAVVEASYMTGLERNADKVGLACYAPLLANVDYIDWDPVLIFLNQHQIAPTVNYYVQQLFMTYQGTHNVQYSIDGLSDPVVKDDQPITGQFGFEGDLAEVTYNNVTFTDRKSGNQQDFNGGQLLERKRQLIGQTDSDDYTLSFDATKTGGRPDKGFHLIFGQASDPDYFMWVLGGWENQDSIIKQRGAHGMESDWDQCQWTMESDHQYHFDIHVHDRQITTSIDGHQFNEIEIMPTVIQPLYSNMTFDEKIKSYYLKLVNVTDKPVTILLKDTHFQNGQYRELSADPETENKIGESNNLKINKTTVDGSSIRVQPYSVNVLISK</sequence>
<evidence type="ECO:0000256" key="3">
    <source>
        <dbReference type="ARBA" id="ARBA00012670"/>
    </source>
</evidence>
<organism evidence="7 8">
    <name type="scientific">Lentilactobacillus hilgardii</name>
    <name type="common">Lactobacillus hilgardii</name>
    <dbReference type="NCBI Taxonomy" id="1588"/>
    <lineage>
        <taxon>Bacteria</taxon>
        <taxon>Bacillati</taxon>
        <taxon>Bacillota</taxon>
        <taxon>Bacilli</taxon>
        <taxon>Lactobacillales</taxon>
        <taxon>Lactobacillaceae</taxon>
        <taxon>Lentilactobacillus</taxon>
    </lineage>
</organism>
<dbReference type="Gene3D" id="2.60.120.260">
    <property type="entry name" value="Galactose-binding domain-like"/>
    <property type="match status" value="1"/>
</dbReference>